<proteinExistence type="predicted"/>
<dbReference type="InParanoid" id="A0A251SWD9"/>
<name>A0A251SWD9_HELAN</name>
<dbReference type="EMBL" id="MNCJ02000319">
    <property type="protein sequence ID" value="KAF5810060.1"/>
    <property type="molecule type" value="Genomic_DNA"/>
</dbReference>
<reference evidence="1 3" key="1">
    <citation type="journal article" date="2017" name="Nature">
        <title>The sunflower genome provides insights into oil metabolism, flowering and Asterid evolution.</title>
        <authorList>
            <person name="Badouin H."/>
            <person name="Gouzy J."/>
            <person name="Grassa C.J."/>
            <person name="Murat F."/>
            <person name="Staton S.E."/>
            <person name="Cottret L."/>
            <person name="Lelandais-Briere C."/>
            <person name="Owens G.L."/>
            <person name="Carrere S."/>
            <person name="Mayjonade B."/>
            <person name="Legrand L."/>
            <person name="Gill N."/>
            <person name="Kane N.C."/>
            <person name="Bowers J.E."/>
            <person name="Hubner S."/>
            <person name="Bellec A."/>
            <person name="Berard A."/>
            <person name="Berges H."/>
            <person name="Blanchet N."/>
            <person name="Boniface M.C."/>
            <person name="Brunel D."/>
            <person name="Catrice O."/>
            <person name="Chaidir N."/>
            <person name="Claudel C."/>
            <person name="Donnadieu C."/>
            <person name="Faraut T."/>
            <person name="Fievet G."/>
            <person name="Helmstetter N."/>
            <person name="King M."/>
            <person name="Knapp S.J."/>
            <person name="Lai Z."/>
            <person name="Le Paslier M.C."/>
            <person name="Lippi Y."/>
            <person name="Lorenzon L."/>
            <person name="Mandel J.R."/>
            <person name="Marage G."/>
            <person name="Marchand G."/>
            <person name="Marquand E."/>
            <person name="Bret-Mestries E."/>
            <person name="Morien E."/>
            <person name="Nambeesan S."/>
            <person name="Nguyen T."/>
            <person name="Pegot-Espagnet P."/>
            <person name="Pouilly N."/>
            <person name="Raftis F."/>
            <person name="Sallet E."/>
            <person name="Schiex T."/>
            <person name="Thomas J."/>
            <person name="Vandecasteele C."/>
            <person name="Vares D."/>
            <person name="Vear F."/>
            <person name="Vautrin S."/>
            <person name="Crespi M."/>
            <person name="Mangin B."/>
            <person name="Burke J.M."/>
            <person name="Salse J."/>
            <person name="Munos S."/>
            <person name="Vincourt P."/>
            <person name="Rieseberg L.H."/>
            <person name="Langlade N.B."/>
        </authorList>
    </citation>
    <scope>NUCLEOTIDE SEQUENCE [LARGE SCALE GENOMIC DNA]</scope>
    <source>
        <strain evidence="3">cv. SF193</strain>
        <tissue evidence="1">Leaves</tissue>
    </source>
</reference>
<dbReference type="Proteomes" id="UP000215914">
    <property type="component" value="Chromosome 13"/>
</dbReference>
<evidence type="ECO:0000313" key="2">
    <source>
        <dbReference type="EMBL" id="OTG02873.1"/>
    </source>
</evidence>
<organism evidence="2 3">
    <name type="scientific">Helianthus annuus</name>
    <name type="common">Common sunflower</name>
    <dbReference type="NCBI Taxonomy" id="4232"/>
    <lineage>
        <taxon>Eukaryota</taxon>
        <taxon>Viridiplantae</taxon>
        <taxon>Streptophyta</taxon>
        <taxon>Embryophyta</taxon>
        <taxon>Tracheophyta</taxon>
        <taxon>Spermatophyta</taxon>
        <taxon>Magnoliopsida</taxon>
        <taxon>eudicotyledons</taxon>
        <taxon>Gunneridae</taxon>
        <taxon>Pentapetalae</taxon>
        <taxon>asterids</taxon>
        <taxon>campanulids</taxon>
        <taxon>Asterales</taxon>
        <taxon>Asteraceae</taxon>
        <taxon>Asteroideae</taxon>
        <taxon>Heliantheae alliance</taxon>
        <taxon>Heliantheae</taxon>
        <taxon>Helianthus</taxon>
    </lineage>
</organism>
<reference evidence="2" key="2">
    <citation type="submission" date="2017-02" db="EMBL/GenBank/DDBJ databases">
        <title>Sunflower complete genome.</title>
        <authorList>
            <person name="Langlade N."/>
            <person name="Munos S."/>
        </authorList>
    </citation>
    <scope>NUCLEOTIDE SEQUENCE [LARGE SCALE GENOMIC DNA]</scope>
    <source>
        <tissue evidence="2">Leaves</tissue>
    </source>
</reference>
<evidence type="ECO:0000313" key="3">
    <source>
        <dbReference type="Proteomes" id="UP000215914"/>
    </source>
</evidence>
<gene>
    <name evidence="2" type="ORF">HannXRQ_Chr13g0417881</name>
    <name evidence="1" type="ORF">HanXRQr2_Chr04g0164941</name>
</gene>
<accession>A0A251SWD9</accession>
<dbReference type="Gramene" id="mRNA:HanXRQr2_Chr04g0164941">
    <property type="protein sequence ID" value="mRNA:HanXRQr2_Chr04g0164941"/>
    <property type="gene ID" value="HanXRQr2_Chr04g0164941"/>
</dbReference>
<protein>
    <submittedName>
        <fullName evidence="2">Uncharacterized protein</fullName>
    </submittedName>
</protein>
<dbReference type="AlphaFoldDB" id="A0A251SWD9"/>
<sequence length="105" mass="12079">MYRNEKGISRHLDDALFLSDIVSVARAIVLCKNENLVKKVDSRDNLMSAMKEHIPGMVQEENSDCCLESDDVNWECRHEDIIISRTLGTLWSLHREEQVVVEYGS</sequence>
<reference evidence="1" key="3">
    <citation type="submission" date="2020-06" db="EMBL/GenBank/DDBJ databases">
        <title>Helianthus annuus Genome sequencing and assembly Release 2.</title>
        <authorList>
            <person name="Gouzy J."/>
            <person name="Langlade N."/>
            <person name="Munos S."/>
        </authorList>
    </citation>
    <scope>NUCLEOTIDE SEQUENCE</scope>
    <source>
        <tissue evidence="1">Leaves</tissue>
    </source>
</reference>
<evidence type="ECO:0000313" key="1">
    <source>
        <dbReference type="EMBL" id="KAF5810060.1"/>
    </source>
</evidence>
<keyword evidence="3" id="KW-1185">Reference proteome</keyword>
<dbReference type="EMBL" id="CM007902">
    <property type="protein sequence ID" value="OTG02873.1"/>
    <property type="molecule type" value="Genomic_DNA"/>
</dbReference>